<organism evidence="1 2">
    <name type="scientific">Trifolium pratense</name>
    <name type="common">Red clover</name>
    <dbReference type="NCBI Taxonomy" id="57577"/>
    <lineage>
        <taxon>Eukaryota</taxon>
        <taxon>Viridiplantae</taxon>
        <taxon>Streptophyta</taxon>
        <taxon>Embryophyta</taxon>
        <taxon>Tracheophyta</taxon>
        <taxon>Spermatophyta</taxon>
        <taxon>Magnoliopsida</taxon>
        <taxon>eudicotyledons</taxon>
        <taxon>Gunneridae</taxon>
        <taxon>Pentapetalae</taxon>
        <taxon>rosids</taxon>
        <taxon>fabids</taxon>
        <taxon>Fabales</taxon>
        <taxon>Fabaceae</taxon>
        <taxon>Papilionoideae</taxon>
        <taxon>50 kb inversion clade</taxon>
        <taxon>NPAAA clade</taxon>
        <taxon>Hologalegina</taxon>
        <taxon>IRL clade</taxon>
        <taxon>Trifolieae</taxon>
        <taxon>Trifolium</taxon>
    </lineage>
</organism>
<protein>
    <submittedName>
        <fullName evidence="1">Uncharacterized protein</fullName>
    </submittedName>
</protein>
<dbReference type="Proteomes" id="UP000236291">
    <property type="component" value="Unassembled WGS sequence"/>
</dbReference>
<dbReference type="EMBL" id="ASHM01021556">
    <property type="protein sequence ID" value="PNY02596.1"/>
    <property type="molecule type" value="Genomic_DNA"/>
</dbReference>
<evidence type="ECO:0000313" key="1">
    <source>
        <dbReference type="EMBL" id="PNY02596.1"/>
    </source>
</evidence>
<reference evidence="1 2" key="1">
    <citation type="journal article" date="2014" name="Am. J. Bot.">
        <title>Genome assembly and annotation for red clover (Trifolium pratense; Fabaceae).</title>
        <authorList>
            <person name="Istvanek J."/>
            <person name="Jaros M."/>
            <person name="Krenek A."/>
            <person name="Repkova J."/>
        </authorList>
    </citation>
    <scope>NUCLEOTIDE SEQUENCE [LARGE SCALE GENOMIC DNA]</scope>
    <source>
        <strain evidence="2">cv. Tatra</strain>
        <tissue evidence="1">Young leaves</tissue>
    </source>
</reference>
<dbReference type="AlphaFoldDB" id="A0A2K3NHS1"/>
<accession>A0A2K3NHS1</accession>
<sequence>MGFGYFQFCGGSSFWYGVDGGFGSSFVVWCWKLLLPIPLGFFVVHSGVGLHVADSAVVRWCWFAVGRWHLRRGWCGGGCDGSELEVL</sequence>
<proteinExistence type="predicted"/>
<gene>
    <name evidence="1" type="ORF">L195_g025908</name>
</gene>
<reference evidence="1 2" key="2">
    <citation type="journal article" date="2017" name="Front. Plant Sci.">
        <title>Gene Classification and Mining of Molecular Markers Useful in Red Clover (Trifolium pratense) Breeding.</title>
        <authorList>
            <person name="Istvanek J."/>
            <person name="Dluhosova J."/>
            <person name="Dluhos P."/>
            <person name="Patkova L."/>
            <person name="Nedelnik J."/>
            <person name="Repkova J."/>
        </authorList>
    </citation>
    <scope>NUCLEOTIDE SEQUENCE [LARGE SCALE GENOMIC DNA]</scope>
    <source>
        <strain evidence="2">cv. Tatra</strain>
        <tissue evidence="1">Young leaves</tissue>
    </source>
</reference>
<name>A0A2K3NHS1_TRIPR</name>
<comment type="caution">
    <text evidence="1">The sequence shown here is derived from an EMBL/GenBank/DDBJ whole genome shotgun (WGS) entry which is preliminary data.</text>
</comment>
<evidence type="ECO:0000313" key="2">
    <source>
        <dbReference type="Proteomes" id="UP000236291"/>
    </source>
</evidence>